<proteinExistence type="predicted"/>
<evidence type="ECO:0000313" key="5">
    <source>
        <dbReference type="WBParaSite" id="Hba_12195"/>
    </source>
</evidence>
<dbReference type="PANTHER" id="PTHR24020:SF84">
    <property type="entry name" value="VWFA DOMAIN-CONTAINING PROTEIN"/>
    <property type="match status" value="1"/>
</dbReference>
<dbReference type="SUPFAM" id="SSF53300">
    <property type="entry name" value="vWA-like"/>
    <property type="match status" value="1"/>
</dbReference>
<dbReference type="InterPro" id="IPR036465">
    <property type="entry name" value="vWFA_dom_sf"/>
</dbReference>
<keyword evidence="4" id="KW-1185">Reference proteome</keyword>
<name>A0A1I7X481_HETBA</name>
<organism evidence="4 5">
    <name type="scientific">Heterorhabditis bacteriophora</name>
    <name type="common">Entomopathogenic nematode worm</name>
    <dbReference type="NCBI Taxonomy" id="37862"/>
    <lineage>
        <taxon>Eukaryota</taxon>
        <taxon>Metazoa</taxon>
        <taxon>Ecdysozoa</taxon>
        <taxon>Nematoda</taxon>
        <taxon>Chromadorea</taxon>
        <taxon>Rhabditida</taxon>
        <taxon>Rhabditina</taxon>
        <taxon>Rhabditomorpha</taxon>
        <taxon>Strongyloidea</taxon>
        <taxon>Heterorhabditidae</taxon>
        <taxon>Heterorhabditis</taxon>
    </lineage>
</organism>
<dbReference type="Pfam" id="PF13519">
    <property type="entry name" value="VWA_2"/>
    <property type="match status" value="1"/>
</dbReference>
<evidence type="ECO:0000256" key="1">
    <source>
        <dbReference type="SAM" id="Coils"/>
    </source>
</evidence>
<keyword evidence="2" id="KW-0812">Transmembrane</keyword>
<dbReference type="PANTHER" id="PTHR24020">
    <property type="entry name" value="COLLAGEN ALPHA"/>
    <property type="match status" value="1"/>
</dbReference>
<dbReference type="InterPro" id="IPR050525">
    <property type="entry name" value="ECM_Assembly_Org"/>
</dbReference>
<dbReference type="AlphaFoldDB" id="A0A1I7X481"/>
<evidence type="ECO:0000313" key="4">
    <source>
        <dbReference type="Proteomes" id="UP000095283"/>
    </source>
</evidence>
<evidence type="ECO:0000259" key="3">
    <source>
        <dbReference type="PROSITE" id="PS50234"/>
    </source>
</evidence>
<feature type="coiled-coil region" evidence="1">
    <location>
        <begin position="129"/>
        <end position="165"/>
    </location>
</feature>
<keyword evidence="2" id="KW-0472">Membrane</keyword>
<keyword evidence="1" id="KW-0175">Coiled coil</keyword>
<sequence>MMQPFSRQLVQKYIYEIDLGFGPPGMRPPNSFEAEHWYPSNLPTVRPPWSVPRAELEEFKKTKSVTTLTTKVQMTVELSTTLSTPVVTKSITESAISNSTTLSTPNLKVMETSTSPMKSTISEISNVHLEAISSEMHNAIERVEKKELALNNAEDKREKEKVAEDNVFVRTNIFEDTIDASINSQELQLTNADSSTATLLNNVKQTTEISILPINEVISTKALATVVSSTTSFSQVKGGELNEITTLPNTVSLNSQVTSFTGHVQKHVLSASQENVAEQKENVTIRRDCPDIFFMLDSSGNVESQYEKQKNLIKTVLKEIGEAKRRYGLMTYAGRKRQRMNIPLQLDVSQDLFIRKLERARFLGGITATGAAIHEVTSALADVENPTVVVIITDGFSFDDVEDQSAALRALPGISVYVTGDYFPTVRPNASVIVQNVLNDHQKSHSSLLLDKRNTSHFLAVIKFTQELVMACGSYRKIYLTISQLKRSTASRESNCNSVPLLMLANVHFCWAAMLPSERDSFLDWLIHMLSHILNGYLTAFFVLTGIVLNLFSIYIFLRCERSGTPAIQYYLKFHIYPQSIPSKVL</sequence>
<reference evidence="5" key="1">
    <citation type="submission" date="2016-11" db="UniProtKB">
        <authorList>
            <consortium name="WormBaseParasite"/>
        </authorList>
    </citation>
    <scope>IDENTIFICATION</scope>
</reference>
<keyword evidence="2" id="KW-1133">Transmembrane helix</keyword>
<dbReference type="SMART" id="SM00327">
    <property type="entry name" value="VWA"/>
    <property type="match status" value="1"/>
</dbReference>
<evidence type="ECO:0000256" key="2">
    <source>
        <dbReference type="SAM" id="Phobius"/>
    </source>
</evidence>
<protein>
    <submittedName>
        <fullName evidence="5">VWFA domain-containing protein</fullName>
    </submittedName>
</protein>
<accession>A0A1I7X481</accession>
<dbReference type="PROSITE" id="PS50234">
    <property type="entry name" value="VWFA"/>
    <property type="match status" value="1"/>
</dbReference>
<dbReference type="Proteomes" id="UP000095283">
    <property type="component" value="Unplaced"/>
</dbReference>
<dbReference type="WBParaSite" id="Hba_12195">
    <property type="protein sequence ID" value="Hba_12195"/>
    <property type="gene ID" value="Hba_12195"/>
</dbReference>
<dbReference type="Gene3D" id="3.40.50.410">
    <property type="entry name" value="von Willebrand factor, type A domain"/>
    <property type="match status" value="1"/>
</dbReference>
<dbReference type="InterPro" id="IPR002035">
    <property type="entry name" value="VWF_A"/>
</dbReference>
<feature type="domain" description="VWFA" evidence="3">
    <location>
        <begin position="291"/>
        <end position="420"/>
    </location>
</feature>
<feature type="transmembrane region" description="Helical" evidence="2">
    <location>
        <begin position="534"/>
        <end position="558"/>
    </location>
</feature>